<keyword evidence="1" id="KW-0732">Signal</keyword>
<reference evidence="2" key="1">
    <citation type="submission" date="2021-03" db="EMBL/GenBank/DDBJ databases">
        <title>Chromosome level genome of the anhydrobiotic midge Polypedilum vanderplanki.</title>
        <authorList>
            <person name="Yoshida Y."/>
            <person name="Kikawada T."/>
            <person name="Gusev O."/>
        </authorList>
    </citation>
    <scope>NUCLEOTIDE SEQUENCE</scope>
    <source>
        <strain evidence="2">NIAS01</strain>
        <tissue evidence="2">Whole body or cell culture</tissue>
    </source>
</reference>
<evidence type="ECO:0008006" key="4">
    <source>
        <dbReference type="Google" id="ProtNLM"/>
    </source>
</evidence>
<dbReference type="EMBL" id="JADBJN010000002">
    <property type="protein sequence ID" value="KAG5678842.1"/>
    <property type="molecule type" value="Genomic_DNA"/>
</dbReference>
<organism evidence="2 3">
    <name type="scientific">Polypedilum vanderplanki</name>
    <name type="common">Sleeping chironomid midge</name>
    <dbReference type="NCBI Taxonomy" id="319348"/>
    <lineage>
        <taxon>Eukaryota</taxon>
        <taxon>Metazoa</taxon>
        <taxon>Ecdysozoa</taxon>
        <taxon>Arthropoda</taxon>
        <taxon>Hexapoda</taxon>
        <taxon>Insecta</taxon>
        <taxon>Pterygota</taxon>
        <taxon>Neoptera</taxon>
        <taxon>Endopterygota</taxon>
        <taxon>Diptera</taxon>
        <taxon>Nematocera</taxon>
        <taxon>Chironomoidea</taxon>
        <taxon>Chironomidae</taxon>
        <taxon>Chironominae</taxon>
        <taxon>Polypedilum</taxon>
        <taxon>Polypedilum</taxon>
    </lineage>
</organism>
<accession>A0A9J6C9W1</accession>
<comment type="caution">
    <text evidence="2">The sequence shown here is derived from an EMBL/GenBank/DDBJ whole genome shotgun (WGS) entry which is preliminary data.</text>
</comment>
<evidence type="ECO:0000313" key="2">
    <source>
        <dbReference type="EMBL" id="KAG5678842.1"/>
    </source>
</evidence>
<evidence type="ECO:0000256" key="1">
    <source>
        <dbReference type="SAM" id="SignalP"/>
    </source>
</evidence>
<dbReference type="AlphaFoldDB" id="A0A9J6C9W1"/>
<evidence type="ECO:0000313" key="3">
    <source>
        <dbReference type="Proteomes" id="UP001107558"/>
    </source>
</evidence>
<keyword evidence="3" id="KW-1185">Reference proteome</keyword>
<sequence>MLFIAFLCYNIANACWCVETVKENSGVLTIEQSNKIHLRMMYERNNRSELAAFWRSNCSFLHGQKLCKEGYVCRYYPKAQKFQCYDNW</sequence>
<protein>
    <recommendedName>
        <fullName evidence="4">Secreted protein</fullName>
    </recommendedName>
</protein>
<feature type="chain" id="PRO_5039937452" description="Secreted protein" evidence="1">
    <location>
        <begin position="18"/>
        <end position="88"/>
    </location>
</feature>
<name>A0A9J6C9W1_POLVA</name>
<feature type="signal peptide" evidence="1">
    <location>
        <begin position="1"/>
        <end position="17"/>
    </location>
</feature>
<proteinExistence type="predicted"/>
<gene>
    <name evidence="2" type="ORF">PVAND_008475</name>
</gene>
<dbReference type="Proteomes" id="UP001107558">
    <property type="component" value="Chromosome 2"/>
</dbReference>